<keyword evidence="1" id="KW-1133">Transmembrane helix</keyword>
<dbReference type="AlphaFoldDB" id="A0A2T0WBZ0"/>
<organism evidence="2 3">
    <name type="scientific">Alkalibacterium olivapovliticus</name>
    <dbReference type="NCBI Taxonomy" id="99907"/>
    <lineage>
        <taxon>Bacteria</taxon>
        <taxon>Bacillati</taxon>
        <taxon>Bacillota</taxon>
        <taxon>Bacilli</taxon>
        <taxon>Lactobacillales</taxon>
        <taxon>Carnobacteriaceae</taxon>
        <taxon>Alkalibacterium</taxon>
    </lineage>
</organism>
<sequence>MNKKRVRRLMLLFYCIPFVFLAMYGDALSGSMMFYGVMLAGFSLLCGIAFMTNNTNVLITGNLFSFLSSAIFTLIYLPGSEWNWYFKPLTPMFLLILITTISFLIHYTIIKLLTPL</sequence>
<name>A0A2T0WBZ0_9LACT</name>
<feature type="transmembrane region" description="Helical" evidence="1">
    <location>
        <begin position="89"/>
        <end position="110"/>
    </location>
</feature>
<dbReference type="EMBL" id="PVTO01000001">
    <property type="protein sequence ID" value="PRY84221.1"/>
    <property type="molecule type" value="Genomic_DNA"/>
</dbReference>
<accession>A0A2T0WBZ0</accession>
<keyword evidence="3" id="KW-1185">Reference proteome</keyword>
<feature type="transmembrane region" description="Helical" evidence="1">
    <location>
        <begin position="33"/>
        <end position="50"/>
    </location>
</feature>
<evidence type="ECO:0000256" key="1">
    <source>
        <dbReference type="SAM" id="Phobius"/>
    </source>
</evidence>
<keyword evidence="1" id="KW-0812">Transmembrane</keyword>
<keyword evidence="1" id="KW-0472">Membrane</keyword>
<feature type="transmembrane region" description="Helical" evidence="1">
    <location>
        <begin position="57"/>
        <end position="77"/>
    </location>
</feature>
<comment type="caution">
    <text evidence="2">The sequence shown here is derived from an EMBL/GenBank/DDBJ whole genome shotgun (WGS) entry which is preliminary data.</text>
</comment>
<protein>
    <submittedName>
        <fullName evidence="2">Uncharacterized protein</fullName>
    </submittedName>
</protein>
<reference evidence="2 3" key="1">
    <citation type="submission" date="2018-03" db="EMBL/GenBank/DDBJ databases">
        <title>Genomic Encyclopedia of Archaeal and Bacterial Type Strains, Phase II (KMG-II): from individual species to whole genera.</title>
        <authorList>
            <person name="Goeker M."/>
        </authorList>
    </citation>
    <scope>NUCLEOTIDE SEQUENCE [LARGE SCALE GENOMIC DNA]</scope>
    <source>
        <strain evidence="2 3">DSM 13175</strain>
    </source>
</reference>
<dbReference type="RefSeq" id="WP_106190195.1">
    <property type="nucleotide sequence ID" value="NZ_PVTO01000001.1"/>
</dbReference>
<dbReference type="OrthoDB" id="2086750at2"/>
<gene>
    <name evidence="2" type="ORF">CLV38_101142</name>
</gene>
<evidence type="ECO:0000313" key="2">
    <source>
        <dbReference type="EMBL" id="PRY84221.1"/>
    </source>
</evidence>
<feature type="transmembrane region" description="Helical" evidence="1">
    <location>
        <begin position="9"/>
        <end position="27"/>
    </location>
</feature>
<evidence type="ECO:0000313" key="3">
    <source>
        <dbReference type="Proteomes" id="UP000238205"/>
    </source>
</evidence>
<dbReference type="Proteomes" id="UP000238205">
    <property type="component" value="Unassembled WGS sequence"/>
</dbReference>
<proteinExistence type="predicted"/>